<dbReference type="SUPFAM" id="SSF52317">
    <property type="entry name" value="Class I glutamine amidotransferase-like"/>
    <property type="match status" value="1"/>
</dbReference>
<dbReference type="InterPro" id="IPR029062">
    <property type="entry name" value="Class_I_gatase-like"/>
</dbReference>
<evidence type="ECO:0000313" key="2">
    <source>
        <dbReference type="Proteomes" id="UP001595629"/>
    </source>
</evidence>
<evidence type="ECO:0000313" key="1">
    <source>
        <dbReference type="EMBL" id="MFC3612731.1"/>
    </source>
</evidence>
<protein>
    <recommendedName>
        <fullName evidence="3">DJ-1/PfpI family protein</fullName>
    </recommendedName>
</protein>
<evidence type="ECO:0008006" key="3">
    <source>
        <dbReference type="Google" id="ProtNLM"/>
    </source>
</evidence>
<dbReference type="RefSeq" id="WP_386733923.1">
    <property type="nucleotide sequence ID" value="NZ_JBHRXI010000002.1"/>
</dbReference>
<dbReference type="EMBL" id="JBHRXI010000002">
    <property type="protein sequence ID" value="MFC3612731.1"/>
    <property type="molecule type" value="Genomic_DNA"/>
</dbReference>
<accession>A0ABV7TC41</accession>
<gene>
    <name evidence="1" type="ORF">ACFORG_03070</name>
</gene>
<dbReference type="Gene3D" id="3.40.50.880">
    <property type="match status" value="1"/>
</dbReference>
<keyword evidence="2" id="KW-1185">Reference proteome</keyword>
<proteinExistence type="predicted"/>
<sequence length="89" mass="9269">MPSTVILSYPKAMKSSVLGLSDMLSHAALAPVTVSAKGEAPSRARAVILPPSAGESHPREAPWIVDWLSDQAGQGALICSACTGSRRRV</sequence>
<comment type="caution">
    <text evidence="1">The sequence shown here is derived from an EMBL/GenBank/DDBJ whole genome shotgun (WGS) entry which is preliminary data.</text>
</comment>
<organism evidence="1 2">
    <name type="scientific">Lutimaribacter marinistellae</name>
    <dbReference type="NCBI Taxonomy" id="1820329"/>
    <lineage>
        <taxon>Bacteria</taxon>
        <taxon>Pseudomonadati</taxon>
        <taxon>Pseudomonadota</taxon>
        <taxon>Alphaproteobacteria</taxon>
        <taxon>Rhodobacterales</taxon>
        <taxon>Roseobacteraceae</taxon>
        <taxon>Lutimaribacter</taxon>
    </lineage>
</organism>
<reference evidence="2" key="1">
    <citation type="journal article" date="2019" name="Int. J. Syst. Evol. Microbiol.">
        <title>The Global Catalogue of Microorganisms (GCM) 10K type strain sequencing project: providing services to taxonomists for standard genome sequencing and annotation.</title>
        <authorList>
            <consortium name="The Broad Institute Genomics Platform"/>
            <consortium name="The Broad Institute Genome Sequencing Center for Infectious Disease"/>
            <person name="Wu L."/>
            <person name="Ma J."/>
        </authorList>
    </citation>
    <scope>NUCLEOTIDE SEQUENCE [LARGE SCALE GENOMIC DNA]</scope>
    <source>
        <strain evidence="2">KCTC 42911</strain>
    </source>
</reference>
<name>A0ABV7TC41_9RHOB</name>
<dbReference type="Proteomes" id="UP001595629">
    <property type="component" value="Unassembled WGS sequence"/>
</dbReference>